<reference evidence="5 6" key="1">
    <citation type="submission" date="2023-06" db="EMBL/GenBank/DDBJ databases">
        <title>Alkalimonas sp., MEB004 an alkaliphilic bacterium isolated from Lonar Lake, India.</title>
        <authorList>
            <person name="Joshi A."/>
            <person name="Thite S."/>
        </authorList>
    </citation>
    <scope>NUCLEOTIDE SEQUENCE [LARGE SCALE GENOMIC DNA]</scope>
    <source>
        <strain evidence="5 6">MEB004</strain>
    </source>
</reference>
<feature type="domain" description="OmpR/PhoB-type" evidence="4">
    <location>
        <begin position="5"/>
        <end position="107"/>
    </location>
</feature>
<dbReference type="Proteomes" id="UP001339167">
    <property type="component" value="Unassembled WGS sequence"/>
</dbReference>
<keyword evidence="3" id="KW-0812">Transmembrane</keyword>
<evidence type="ECO:0000259" key="4">
    <source>
        <dbReference type="PROSITE" id="PS51755"/>
    </source>
</evidence>
<name>A0ABU7JCD4_9GAMM</name>
<dbReference type="InterPro" id="IPR001867">
    <property type="entry name" value="OmpR/PhoB-type_DNA-bd"/>
</dbReference>
<dbReference type="RefSeq" id="WP_330086693.1">
    <property type="nucleotide sequence ID" value="NZ_JAUGZK010000002.1"/>
</dbReference>
<dbReference type="CDD" id="cd00383">
    <property type="entry name" value="trans_reg_C"/>
    <property type="match status" value="1"/>
</dbReference>
<keyword evidence="3" id="KW-0472">Membrane</keyword>
<keyword evidence="1 2" id="KW-0238">DNA-binding</keyword>
<evidence type="ECO:0000256" key="1">
    <source>
        <dbReference type="ARBA" id="ARBA00023125"/>
    </source>
</evidence>
<keyword evidence="3" id="KW-1133">Transmembrane helix</keyword>
<dbReference type="SUPFAM" id="SSF63825">
    <property type="entry name" value="YWTD domain"/>
    <property type="match status" value="1"/>
</dbReference>
<feature type="transmembrane region" description="Helical" evidence="3">
    <location>
        <begin position="147"/>
        <end position="171"/>
    </location>
</feature>
<keyword evidence="6" id="KW-1185">Reference proteome</keyword>
<dbReference type="InterPro" id="IPR036388">
    <property type="entry name" value="WH-like_DNA-bd_sf"/>
</dbReference>
<comment type="caution">
    <text evidence="5">The sequence shown here is derived from an EMBL/GenBank/DDBJ whole genome shotgun (WGS) entry which is preliminary data.</text>
</comment>
<gene>
    <name evidence="5" type="ORF">QWF21_03705</name>
</gene>
<evidence type="ECO:0000313" key="6">
    <source>
        <dbReference type="Proteomes" id="UP001339167"/>
    </source>
</evidence>
<dbReference type="SMART" id="SM00862">
    <property type="entry name" value="Trans_reg_C"/>
    <property type="match status" value="1"/>
</dbReference>
<dbReference type="InterPro" id="IPR016032">
    <property type="entry name" value="Sig_transdc_resp-reg_C-effctor"/>
</dbReference>
<dbReference type="PROSITE" id="PS51755">
    <property type="entry name" value="OMPR_PHOB"/>
    <property type="match status" value="1"/>
</dbReference>
<evidence type="ECO:0000313" key="5">
    <source>
        <dbReference type="EMBL" id="MEE2023339.1"/>
    </source>
</evidence>
<protein>
    <submittedName>
        <fullName evidence="5">Winged helix-turn-helix domain-containing protein</fullName>
    </submittedName>
</protein>
<accession>A0ABU7JCD4</accession>
<dbReference type="EMBL" id="JAUGZK010000002">
    <property type="protein sequence ID" value="MEE2023339.1"/>
    <property type="molecule type" value="Genomic_DNA"/>
</dbReference>
<evidence type="ECO:0000256" key="2">
    <source>
        <dbReference type="PROSITE-ProRule" id="PRU01091"/>
    </source>
</evidence>
<dbReference type="Pfam" id="PF00486">
    <property type="entry name" value="Trans_reg_C"/>
    <property type="match status" value="1"/>
</dbReference>
<organism evidence="5 6">
    <name type="scientific">Alkalimonas mucilaginosa</name>
    <dbReference type="NCBI Taxonomy" id="3057676"/>
    <lineage>
        <taxon>Bacteria</taxon>
        <taxon>Pseudomonadati</taxon>
        <taxon>Pseudomonadota</taxon>
        <taxon>Gammaproteobacteria</taxon>
        <taxon>Alkalimonas</taxon>
    </lineage>
</organism>
<evidence type="ECO:0000256" key="3">
    <source>
        <dbReference type="SAM" id="Phobius"/>
    </source>
</evidence>
<proteinExistence type="predicted"/>
<sequence length="693" mass="78928">MSNLEPLVQFGPWHYRATLGKLWLAAADESEAITLEPRLQKLLNYFLLHPGQLLSKNQLIADVWPAGEGTDAAVMRAVGALRKELADTTQSPQFISTIPKKGYCWLADVEPLTSSRARRSGAGYRLDTIYSNDDRFAEAGRPRHRNFLLVAVLSLLLSCGIIAYGLTYLTLGAGQTVYTRLEPVSALNGREQLPKWHPQHSFLLYQHQPVDQKNWRWVIQSEQRSSLLYSPYSYNALGKAAWRNDSIFFSAVTDAKCVIYQQQVFPDFGEPDGFMPCERWIRHGLAVVDNVLYWLDLQPGHQAQFQLWRSRDTAQARYTKEAVLSEPIKALQVHRLVRHQQYLYALVQVSFSQTKLIQIQPDDGSWVVLAHYPQVFTELFKDQRQLWLGLPQQPLQKVAASGKPGDSLGPLSADLTDVVFANEQVLAVAGAEPVSDLWQLAVGDTDLSLQRWFASNRSERLAAISEQQTAFVSKRSGHEQIWLARRQQLQQLTQLTEAQQVQQLLWYRQQLLALINNQLFQVDVTTGNLHTLLPHGIKPAQIEVCRQQLYWTEFGEQGWQLYRMASNSVEHLLDDVIDVRCAEDGLVLRRDSSPLLQLWHQEGGLRSLELPGFPVDISQAGLWLTNDQGIAWLDSSRMLLVVWHWHGQLEQFLLPAAQNPTAIYSDKSGRNWLLQQNRQQDSDIVRLLPERAP</sequence>
<feature type="DNA-binding region" description="OmpR/PhoB-type" evidence="2">
    <location>
        <begin position="5"/>
        <end position="107"/>
    </location>
</feature>
<dbReference type="SUPFAM" id="SSF46894">
    <property type="entry name" value="C-terminal effector domain of the bipartite response regulators"/>
    <property type="match status" value="1"/>
</dbReference>
<dbReference type="Gene3D" id="1.10.10.10">
    <property type="entry name" value="Winged helix-like DNA-binding domain superfamily/Winged helix DNA-binding domain"/>
    <property type="match status" value="1"/>
</dbReference>